<dbReference type="CDD" id="cd00590">
    <property type="entry name" value="RRM_SF"/>
    <property type="match status" value="1"/>
</dbReference>
<feature type="region of interest" description="Disordered" evidence="3">
    <location>
        <begin position="267"/>
        <end position="287"/>
    </location>
</feature>
<evidence type="ECO:0000313" key="6">
    <source>
        <dbReference type="Proteomes" id="UP000094285"/>
    </source>
</evidence>
<dbReference type="GO" id="GO:0005634">
    <property type="term" value="C:nucleus"/>
    <property type="evidence" value="ECO:0007669"/>
    <property type="project" value="TreeGrafter"/>
</dbReference>
<protein>
    <submittedName>
        <fullName evidence="5">RNA-binding domain-containing protein</fullName>
    </submittedName>
</protein>
<dbReference type="GO" id="GO:0071028">
    <property type="term" value="P:nuclear mRNA surveillance"/>
    <property type="evidence" value="ECO:0007669"/>
    <property type="project" value="TreeGrafter"/>
</dbReference>
<dbReference type="GeneID" id="30983684"/>
<dbReference type="InterPro" id="IPR000504">
    <property type="entry name" value="RRM_dom"/>
</dbReference>
<dbReference type="InterPro" id="IPR012677">
    <property type="entry name" value="Nucleotide-bd_a/b_plait_sf"/>
</dbReference>
<evidence type="ECO:0000313" key="5">
    <source>
        <dbReference type="EMBL" id="ODV81044.1"/>
    </source>
</evidence>
<evidence type="ECO:0000256" key="3">
    <source>
        <dbReference type="SAM" id="MobiDB-lite"/>
    </source>
</evidence>
<dbReference type="GO" id="GO:0003729">
    <property type="term" value="F:mRNA binding"/>
    <property type="evidence" value="ECO:0007669"/>
    <property type="project" value="TreeGrafter"/>
</dbReference>
<dbReference type="RefSeq" id="XP_020066166.1">
    <property type="nucleotide sequence ID" value="XM_020209548.1"/>
</dbReference>
<dbReference type="GO" id="GO:0016973">
    <property type="term" value="P:poly(A)+ mRNA export from nucleus"/>
    <property type="evidence" value="ECO:0007669"/>
    <property type="project" value="TreeGrafter"/>
</dbReference>
<dbReference type="EMBL" id="KV453910">
    <property type="protein sequence ID" value="ODV81044.1"/>
    <property type="molecule type" value="Genomic_DNA"/>
</dbReference>
<dbReference type="PROSITE" id="PS50102">
    <property type="entry name" value="RRM"/>
    <property type="match status" value="2"/>
</dbReference>
<dbReference type="SMART" id="SM00360">
    <property type="entry name" value="RRM"/>
    <property type="match status" value="2"/>
</dbReference>
<proteinExistence type="predicted"/>
<organism evidence="5 6">
    <name type="scientific">Suhomyces tanzawaensis NRRL Y-17324</name>
    <dbReference type="NCBI Taxonomy" id="984487"/>
    <lineage>
        <taxon>Eukaryota</taxon>
        <taxon>Fungi</taxon>
        <taxon>Dikarya</taxon>
        <taxon>Ascomycota</taxon>
        <taxon>Saccharomycotina</taxon>
        <taxon>Pichiomycetes</taxon>
        <taxon>Debaryomycetaceae</taxon>
        <taxon>Suhomyces</taxon>
    </lineage>
</organism>
<dbReference type="InterPro" id="IPR035979">
    <property type="entry name" value="RBD_domain_sf"/>
</dbReference>
<feature type="domain" description="RRM" evidence="4">
    <location>
        <begin position="170"/>
        <end position="262"/>
    </location>
</feature>
<dbReference type="PANTHER" id="PTHR23003:SF3">
    <property type="entry name" value="FI21236P1-RELATED"/>
    <property type="match status" value="1"/>
</dbReference>
<dbReference type="OrthoDB" id="439808at2759"/>
<reference evidence="6" key="1">
    <citation type="submission" date="2016-05" db="EMBL/GenBank/DDBJ databases">
        <title>Comparative genomics of biotechnologically important yeasts.</title>
        <authorList>
            <consortium name="DOE Joint Genome Institute"/>
            <person name="Riley R."/>
            <person name="Haridas S."/>
            <person name="Wolfe K.H."/>
            <person name="Lopes M.R."/>
            <person name="Hittinger C.T."/>
            <person name="Goker M."/>
            <person name="Salamov A."/>
            <person name="Wisecaver J."/>
            <person name="Long T.M."/>
            <person name="Aerts A.L."/>
            <person name="Barry K."/>
            <person name="Choi C."/>
            <person name="Clum A."/>
            <person name="Coughlan A.Y."/>
            <person name="Deshpande S."/>
            <person name="Douglass A.P."/>
            <person name="Hanson S.J."/>
            <person name="Klenk H.-P."/>
            <person name="Labutti K."/>
            <person name="Lapidus A."/>
            <person name="Lindquist E."/>
            <person name="Lipzen A."/>
            <person name="Meier-Kolthoff J.P."/>
            <person name="Ohm R.A."/>
            <person name="Otillar R.P."/>
            <person name="Pangilinan J."/>
            <person name="Peng Y."/>
            <person name="Rokas A."/>
            <person name="Rosa C.A."/>
            <person name="Scheuner C."/>
            <person name="Sibirny A.A."/>
            <person name="Slot J.C."/>
            <person name="Stielow J.B."/>
            <person name="Sun H."/>
            <person name="Kurtzman C.P."/>
            <person name="Blackwell M."/>
            <person name="Grigoriev I.V."/>
            <person name="Jeffries T.W."/>
        </authorList>
    </citation>
    <scope>NUCLEOTIDE SEQUENCE [LARGE SCALE GENOMIC DNA]</scope>
    <source>
        <strain evidence="6">NRRL Y-17324</strain>
    </source>
</reference>
<accession>A0A1E4SNE1</accession>
<dbReference type="STRING" id="984487.A0A1E4SNE1"/>
<dbReference type="PANTHER" id="PTHR23003">
    <property type="entry name" value="RNA RECOGNITION MOTIF RRM DOMAIN CONTAINING PROTEIN"/>
    <property type="match status" value="1"/>
</dbReference>
<dbReference type="Proteomes" id="UP000094285">
    <property type="component" value="Unassembled WGS sequence"/>
</dbReference>
<dbReference type="InterPro" id="IPR050374">
    <property type="entry name" value="RRT5_SRSF_SR"/>
</dbReference>
<dbReference type="Pfam" id="PF00076">
    <property type="entry name" value="RRM_1"/>
    <property type="match status" value="2"/>
</dbReference>
<dbReference type="GO" id="GO:1990904">
    <property type="term" value="C:ribonucleoprotein complex"/>
    <property type="evidence" value="ECO:0007669"/>
    <property type="project" value="TreeGrafter"/>
</dbReference>
<dbReference type="Gene3D" id="3.30.70.330">
    <property type="match status" value="2"/>
</dbReference>
<sequence>MSAESTPASTKPVIEERVYLGNVDYKATEEDLKELFASLNVTEVDIPFKEITRGEKVLKRHLGFAFVQFASKEDADKAIEEFSGKKFHRRNVFIKKAIPPPTEDEKKERVEAFKAKKALAASKAKAKADKKEEKEAAAAAATAAAVAKKATRKTAKTTEEKVPEGKPSVDTIFVTNLDYKVDVKTLNNLFKELKPKWIHVPSRRVPYYILKKQQAEGRPKTFFNKGIAFVKFSSEEVQKKAVAEFNGKEINGREIIVDIAIDARVPKEEEAKDEQEQAKDQSSEESA</sequence>
<evidence type="ECO:0000259" key="4">
    <source>
        <dbReference type="PROSITE" id="PS50102"/>
    </source>
</evidence>
<feature type="domain" description="RRM" evidence="4">
    <location>
        <begin position="16"/>
        <end position="99"/>
    </location>
</feature>
<keyword evidence="1 2" id="KW-0694">RNA-binding</keyword>
<keyword evidence="6" id="KW-1185">Reference proteome</keyword>
<dbReference type="GO" id="GO:0005737">
    <property type="term" value="C:cytoplasm"/>
    <property type="evidence" value="ECO:0007669"/>
    <property type="project" value="TreeGrafter"/>
</dbReference>
<gene>
    <name evidence="5" type="ORF">CANTADRAFT_48148</name>
</gene>
<evidence type="ECO:0000256" key="2">
    <source>
        <dbReference type="PROSITE-ProRule" id="PRU00176"/>
    </source>
</evidence>
<name>A0A1E4SNE1_9ASCO</name>
<dbReference type="AlphaFoldDB" id="A0A1E4SNE1"/>
<evidence type="ECO:0000256" key="1">
    <source>
        <dbReference type="ARBA" id="ARBA00022884"/>
    </source>
</evidence>
<dbReference type="SUPFAM" id="SSF54928">
    <property type="entry name" value="RNA-binding domain, RBD"/>
    <property type="match status" value="2"/>
</dbReference>